<feature type="transmembrane region" description="Helical" evidence="5">
    <location>
        <begin position="241"/>
        <end position="261"/>
    </location>
</feature>
<dbReference type="InterPro" id="IPR004481">
    <property type="entry name" value="K/Na/Ca-exchanger"/>
</dbReference>
<feature type="transmembrane region" description="Helical" evidence="5">
    <location>
        <begin position="167"/>
        <end position="186"/>
    </location>
</feature>
<evidence type="ECO:0000313" key="8">
    <source>
        <dbReference type="Proteomes" id="UP000198705"/>
    </source>
</evidence>
<feature type="transmembrane region" description="Helical" evidence="5">
    <location>
        <begin position="72"/>
        <end position="94"/>
    </location>
</feature>
<evidence type="ECO:0000256" key="2">
    <source>
        <dbReference type="ARBA" id="ARBA00022692"/>
    </source>
</evidence>
<dbReference type="PANTHER" id="PTHR10846">
    <property type="entry name" value="SODIUM/POTASSIUM/CALCIUM EXCHANGER"/>
    <property type="match status" value="1"/>
</dbReference>
<dbReference type="AlphaFoldDB" id="A0A1I5CLX4"/>
<evidence type="ECO:0000256" key="5">
    <source>
        <dbReference type="SAM" id="Phobius"/>
    </source>
</evidence>
<dbReference type="Proteomes" id="UP000198705">
    <property type="component" value="Unassembled WGS sequence"/>
</dbReference>
<feature type="domain" description="Sodium/calcium exchanger membrane region" evidence="6">
    <location>
        <begin position="171"/>
        <end position="315"/>
    </location>
</feature>
<dbReference type="GO" id="GO:0005262">
    <property type="term" value="F:calcium channel activity"/>
    <property type="evidence" value="ECO:0007669"/>
    <property type="project" value="TreeGrafter"/>
</dbReference>
<dbReference type="NCBIfam" id="TIGR00367">
    <property type="entry name" value="calcium/sodium antiporter"/>
    <property type="match status" value="1"/>
</dbReference>
<keyword evidence="8" id="KW-1185">Reference proteome</keyword>
<feature type="domain" description="Sodium/calcium exchanger membrane region" evidence="6">
    <location>
        <begin position="2"/>
        <end position="143"/>
    </location>
</feature>
<gene>
    <name evidence="7" type="ORF">SAMN04487989_105155</name>
</gene>
<keyword evidence="2 5" id="KW-0812">Transmembrane</keyword>
<reference evidence="8" key="1">
    <citation type="submission" date="2016-10" db="EMBL/GenBank/DDBJ databases">
        <authorList>
            <person name="Varghese N."/>
            <person name="Submissions S."/>
        </authorList>
    </citation>
    <scope>NUCLEOTIDE SEQUENCE [LARGE SCALE GENOMIC DNA]</scope>
    <source>
        <strain evidence="8">DSM 23925</strain>
    </source>
</reference>
<dbReference type="EMBL" id="FOVN01000005">
    <property type="protein sequence ID" value="SFN87917.1"/>
    <property type="molecule type" value="Genomic_DNA"/>
</dbReference>
<dbReference type="GO" id="GO:0005886">
    <property type="term" value="C:plasma membrane"/>
    <property type="evidence" value="ECO:0007669"/>
    <property type="project" value="TreeGrafter"/>
</dbReference>
<dbReference type="STRING" id="649333.SAMN04487989_105155"/>
<dbReference type="PANTHER" id="PTHR10846:SF8">
    <property type="entry name" value="INNER MEMBRANE PROTEIN YRBG"/>
    <property type="match status" value="1"/>
</dbReference>
<dbReference type="Gene3D" id="1.20.1420.30">
    <property type="entry name" value="NCX, central ion-binding region"/>
    <property type="match status" value="1"/>
</dbReference>
<comment type="subcellular location">
    <subcellularLocation>
        <location evidence="1">Membrane</location>
        <topology evidence="1">Multi-pass membrane protein</topology>
    </subcellularLocation>
</comment>
<keyword evidence="3 5" id="KW-1133">Transmembrane helix</keyword>
<accession>A0A1I5CLX4</accession>
<feature type="transmembrane region" description="Helical" evidence="5">
    <location>
        <begin position="106"/>
        <end position="123"/>
    </location>
</feature>
<dbReference type="Pfam" id="PF01699">
    <property type="entry name" value="Na_Ca_ex"/>
    <property type="match status" value="2"/>
</dbReference>
<protein>
    <submittedName>
        <fullName evidence="7">Cation:H+ antiporter</fullName>
    </submittedName>
</protein>
<dbReference type="RefSeq" id="WP_092208960.1">
    <property type="nucleotide sequence ID" value="NZ_FOVN01000005.1"/>
</dbReference>
<proteinExistence type="predicted"/>
<feature type="transmembrane region" description="Helical" evidence="5">
    <location>
        <begin position="206"/>
        <end position="229"/>
    </location>
</feature>
<sequence>MSIVWMLLGLVLLVVGGEFLVRSSVALSFKFNISKLVIGMTVVSFATSAPELLVSLQAALDGSPDIALGNVIGSNIANIGLVLGITAFISPLTIDKDFYKMNWPMMMLLSVALYFMLQSGLVLDFKEGLALMISLIVFLYILISRSKKASNKELDIEEVDDALQTTSNFKVIIWLLIGAAALYFGSEWLVVGAKDMATSMGVSERVISVTMVAIGTSVPELAASVIAALKKEKAISLGNLIGSNIFNIASVLGLTAMIHPIPVNNPNILSQDVFWMLGFAAVLIPLAFLPKRFSLGRYKGALLLGSYIIFVYMAFSGSF</sequence>
<dbReference type="GO" id="GO:0008273">
    <property type="term" value="F:calcium, potassium:sodium antiporter activity"/>
    <property type="evidence" value="ECO:0007669"/>
    <property type="project" value="TreeGrafter"/>
</dbReference>
<dbReference type="OrthoDB" id="9794225at2"/>
<evidence type="ECO:0000256" key="4">
    <source>
        <dbReference type="ARBA" id="ARBA00023136"/>
    </source>
</evidence>
<evidence type="ECO:0000256" key="1">
    <source>
        <dbReference type="ARBA" id="ARBA00004141"/>
    </source>
</evidence>
<feature type="transmembrane region" description="Helical" evidence="5">
    <location>
        <begin position="273"/>
        <end position="289"/>
    </location>
</feature>
<feature type="transmembrane region" description="Helical" evidence="5">
    <location>
        <begin position="36"/>
        <end position="60"/>
    </location>
</feature>
<feature type="transmembrane region" description="Helical" evidence="5">
    <location>
        <begin position="301"/>
        <end position="318"/>
    </location>
</feature>
<evidence type="ECO:0000313" key="7">
    <source>
        <dbReference type="EMBL" id="SFN87917.1"/>
    </source>
</evidence>
<evidence type="ECO:0000256" key="3">
    <source>
        <dbReference type="ARBA" id="ARBA00022989"/>
    </source>
</evidence>
<organism evidence="7 8">
    <name type="scientific">Bizionia echini</name>
    <dbReference type="NCBI Taxonomy" id="649333"/>
    <lineage>
        <taxon>Bacteria</taxon>
        <taxon>Pseudomonadati</taxon>
        <taxon>Bacteroidota</taxon>
        <taxon>Flavobacteriia</taxon>
        <taxon>Flavobacteriales</taxon>
        <taxon>Flavobacteriaceae</taxon>
        <taxon>Bizionia</taxon>
    </lineage>
</organism>
<dbReference type="GO" id="GO:0006874">
    <property type="term" value="P:intracellular calcium ion homeostasis"/>
    <property type="evidence" value="ECO:0007669"/>
    <property type="project" value="TreeGrafter"/>
</dbReference>
<evidence type="ECO:0000259" key="6">
    <source>
        <dbReference type="Pfam" id="PF01699"/>
    </source>
</evidence>
<feature type="transmembrane region" description="Helical" evidence="5">
    <location>
        <begin position="6"/>
        <end position="29"/>
    </location>
</feature>
<name>A0A1I5CLX4_9FLAO</name>
<feature type="transmembrane region" description="Helical" evidence="5">
    <location>
        <begin position="129"/>
        <end position="146"/>
    </location>
</feature>
<dbReference type="InterPro" id="IPR004837">
    <property type="entry name" value="NaCa_Exmemb"/>
</dbReference>
<dbReference type="InterPro" id="IPR044880">
    <property type="entry name" value="NCX_ion-bd_dom_sf"/>
</dbReference>
<keyword evidence="4 5" id="KW-0472">Membrane</keyword>